<evidence type="ECO:0000313" key="1">
    <source>
        <dbReference type="EMBL" id="KAG5625681.1"/>
    </source>
</evidence>
<dbReference type="EMBL" id="JACXVP010000002">
    <property type="protein sequence ID" value="KAG5625681.1"/>
    <property type="molecule type" value="Genomic_DNA"/>
</dbReference>
<dbReference type="Proteomes" id="UP000824120">
    <property type="component" value="Chromosome 2"/>
</dbReference>
<protein>
    <submittedName>
        <fullName evidence="1">Uncharacterized protein</fullName>
    </submittedName>
</protein>
<dbReference type="AlphaFoldDB" id="A0A9J6AMS7"/>
<keyword evidence="2" id="KW-1185">Reference proteome</keyword>
<accession>A0A9J6AMS7</accession>
<organism evidence="1 2">
    <name type="scientific">Solanum commersonii</name>
    <name type="common">Commerson's wild potato</name>
    <name type="synonym">Commerson's nightshade</name>
    <dbReference type="NCBI Taxonomy" id="4109"/>
    <lineage>
        <taxon>Eukaryota</taxon>
        <taxon>Viridiplantae</taxon>
        <taxon>Streptophyta</taxon>
        <taxon>Embryophyta</taxon>
        <taxon>Tracheophyta</taxon>
        <taxon>Spermatophyta</taxon>
        <taxon>Magnoliopsida</taxon>
        <taxon>eudicotyledons</taxon>
        <taxon>Gunneridae</taxon>
        <taxon>Pentapetalae</taxon>
        <taxon>asterids</taxon>
        <taxon>lamiids</taxon>
        <taxon>Solanales</taxon>
        <taxon>Solanaceae</taxon>
        <taxon>Solanoideae</taxon>
        <taxon>Solaneae</taxon>
        <taxon>Solanum</taxon>
    </lineage>
</organism>
<reference evidence="1 2" key="1">
    <citation type="submission" date="2020-09" db="EMBL/GenBank/DDBJ databases">
        <title>De no assembly of potato wild relative species, Solanum commersonii.</title>
        <authorList>
            <person name="Cho K."/>
        </authorList>
    </citation>
    <scope>NUCLEOTIDE SEQUENCE [LARGE SCALE GENOMIC DNA]</scope>
    <source>
        <strain evidence="1">LZ3.2</strain>
        <tissue evidence="1">Leaf</tissue>
    </source>
</reference>
<comment type="caution">
    <text evidence="1">The sequence shown here is derived from an EMBL/GenBank/DDBJ whole genome shotgun (WGS) entry which is preliminary data.</text>
</comment>
<sequence length="237" mass="27338">MAICPHTAAGETGAFGKKSAIRELCARPPVTCGDFNTINNGVARGSCLTTTGMPVSFSSHQIRDALRPRTKLEIWHYGGGLFEKYGLQSNRISEEVNGTFGFSIWKTIGRMWPDFSAKVTFEWEWFEDPTERDMIATDLWNMFVCILKVNWTMPRTTFEVLTHWQGIEKRGSKEDWWKNIPGCIWWTLWKERNGRCFEGKVSGPEEIKMRCLSLLYFWCKQNLVGEVDSLVEFKSQL</sequence>
<proteinExistence type="predicted"/>
<gene>
    <name evidence="1" type="ORF">H5410_010899</name>
</gene>
<evidence type="ECO:0000313" key="2">
    <source>
        <dbReference type="Proteomes" id="UP000824120"/>
    </source>
</evidence>
<name>A0A9J6AMS7_SOLCO</name>